<reference evidence="7" key="1">
    <citation type="submission" date="2015-04" db="EMBL/GenBank/DDBJ databases">
        <title>Physiological reanalysis, assessment of diazotrophy, and genome sequences of multiple isolates of Streptomyces thermoautotrophicus.</title>
        <authorList>
            <person name="MacKellar D.C."/>
            <person name="Lieber L."/>
            <person name="Norman J."/>
            <person name="Bolger A."/>
            <person name="Tobin C."/>
            <person name="Murray J.W."/>
            <person name="Chang R."/>
            <person name="Ford T."/>
            <person name="Nguyen P.Q."/>
            <person name="Woodward J."/>
            <person name="Permingeat H."/>
            <person name="Joshi N.S."/>
            <person name="Silver P.A."/>
            <person name="Usadel B."/>
            <person name="Rutherford A.W."/>
            <person name="Friesen M."/>
            <person name="Prell J."/>
        </authorList>
    </citation>
    <scope>NUCLEOTIDE SEQUENCE [LARGE SCALE GENOMIC DNA]</scope>
    <source>
        <strain evidence="7">H1</strain>
    </source>
</reference>
<evidence type="ECO:0000256" key="3">
    <source>
        <dbReference type="ARBA" id="ARBA00022989"/>
    </source>
</evidence>
<evidence type="ECO:0000256" key="4">
    <source>
        <dbReference type="ARBA" id="ARBA00023136"/>
    </source>
</evidence>
<keyword evidence="2" id="KW-0812">Transmembrane</keyword>
<dbReference type="AlphaFoldDB" id="A0A132MZ39"/>
<dbReference type="Proteomes" id="UP000070188">
    <property type="component" value="Unassembled WGS sequence"/>
</dbReference>
<evidence type="ECO:0000259" key="5">
    <source>
        <dbReference type="Pfam" id="PF06803"/>
    </source>
</evidence>
<dbReference type="Pfam" id="PF06803">
    <property type="entry name" value="DUF1232"/>
    <property type="match status" value="1"/>
</dbReference>
<dbReference type="InterPro" id="IPR010652">
    <property type="entry name" value="DUF1232"/>
</dbReference>
<evidence type="ECO:0000313" key="7">
    <source>
        <dbReference type="Proteomes" id="UP000070188"/>
    </source>
</evidence>
<gene>
    <name evidence="6" type="ORF">LI90_4219</name>
</gene>
<keyword evidence="7" id="KW-1185">Reference proteome</keyword>
<dbReference type="STRING" id="1469144.LI90_4219"/>
<name>A0A132MZ39_9ACTN</name>
<keyword evidence="3" id="KW-1133">Transmembrane helix</keyword>
<protein>
    <recommendedName>
        <fullName evidence="5">DUF1232 domain-containing protein</fullName>
    </recommendedName>
</protein>
<dbReference type="GO" id="GO:0012505">
    <property type="term" value="C:endomembrane system"/>
    <property type="evidence" value="ECO:0007669"/>
    <property type="project" value="UniProtKB-SubCell"/>
</dbReference>
<evidence type="ECO:0000256" key="1">
    <source>
        <dbReference type="ARBA" id="ARBA00004127"/>
    </source>
</evidence>
<dbReference type="EMBL" id="LAXD01000001">
    <property type="protein sequence ID" value="KWX03168.1"/>
    <property type="molecule type" value="Genomic_DNA"/>
</dbReference>
<dbReference type="OrthoDB" id="5147173at2"/>
<sequence>MKRRRALFALARVFHGSRRPGAPGLGARLAAIPRLVRATLRGEYGGLSRARLVLLALGLGYLVSPVDLAPEALFAVFGLADDAILAVWLAGSVLDETERFLAWETSRRRLVPLQSV</sequence>
<comment type="subcellular location">
    <subcellularLocation>
        <location evidence="1">Endomembrane system</location>
        <topology evidence="1">Multi-pass membrane protein</topology>
    </subcellularLocation>
</comment>
<evidence type="ECO:0000313" key="6">
    <source>
        <dbReference type="EMBL" id="KWX03168.1"/>
    </source>
</evidence>
<evidence type="ECO:0000256" key="2">
    <source>
        <dbReference type="ARBA" id="ARBA00022692"/>
    </source>
</evidence>
<comment type="caution">
    <text evidence="6">The sequence shown here is derived from an EMBL/GenBank/DDBJ whole genome shotgun (WGS) entry which is preliminary data.</text>
</comment>
<dbReference type="RefSeq" id="WP_066890657.1">
    <property type="nucleotide sequence ID" value="NZ_LAXD01000001.1"/>
</dbReference>
<accession>A0A132MZ39</accession>
<feature type="domain" description="DUF1232" evidence="5">
    <location>
        <begin position="52"/>
        <end position="88"/>
    </location>
</feature>
<keyword evidence="4" id="KW-0472">Membrane</keyword>
<organism evidence="6 7">
    <name type="scientific">Carbonactinospora thermoautotrophica</name>
    <dbReference type="NCBI Taxonomy" id="1469144"/>
    <lineage>
        <taxon>Bacteria</taxon>
        <taxon>Bacillati</taxon>
        <taxon>Actinomycetota</taxon>
        <taxon>Actinomycetes</taxon>
        <taxon>Kitasatosporales</taxon>
        <taxon>Carbonactinosporaceae</taxon>
        <taxon>Carbonactinospora</taxon>
    </lineage>
</organism>
<dbReference type="PATRIC" id="fig|1469144.10.peg.4525"/>
<proteinExistence type="predicted"/>